<dbReference type="EMBL" id="JALJAT010000002">
    <property type="protein sequence ID" value="KAK4473525.1"/>
    <property type="molecule type" value="Genomic_DNA"/>
</dbReference>
<protein>
    <submittedName>
        <fullName evidence="2">Uncharacterized protein</fullName>
    </submittedName>
</protein>
<feature type="compositionally biased region" description="Polar residues" evidence="1">
    <location>
        <begin position="473"/>
        <end position="485"/>
    </location>
</feature>
<feature type="compositionally biased region" description="Polar residues" evidence="1">
    <location>
        <begin position="710"/>
        <end position="734"/>
    </location>
</feature>
<dbReference type="Proteomes" id="UP001292079">
    <property type="component" value="Unassembled WGS sequence"/>
</dbReference>
<evidence type="ECO:0000256" key="1">
    <source>
        <dbReference type="SAM" id="MobiDB-lite"/>
    </source>
</evidence>
<evidence type="ECO:0000313" key="2">
    <source>
        <dbReference type="EMBL" id="KAK4473525.1"/>
    </source>
</evidence>
<reference evidence="2" key="2">
    <citation type="journal article" date="2023" name="Infect Dis Poverty">
        <title>Chromosome-scale genome of the human blood fluke Schistosoma mekongi and its implications for public health.</title>
        <authorList>
            <person name="Zhou M."/>
            <person name="Xu L."/>
            <person name="Xu D."/>
            <person name="Chen W."/>
            <person name="Khan J."/>
            <person name="Hu Y."/>
            <person name="Huang H."/>
            <person name="Wei H."/>
            <person name="Zhang Y."/>
            <person name="Chusongsang P."/>
            <person name="Tanasarnprasert K."/>
            <person name="Hu X."/>
            <person name="Limpanont Y."/>
            <person name="Lv Z."/>
        </authorList>
    </citation>
    <scope>NUCLEOTIDE SEQUENCE</scope>
    <source>
        <strain evidence="2">LV_2022a</strain>
    </source>
</reference>
<feature type="non-terminal residue" evidence="2">
    <location>
        <position position="734"/>
    </location>
</feature>
<feature type="region of interest" description="Disordered" evidence="1">
    <location>
        <begin position="636"/>
        <end position="660"/>
    </location>
</feature>
<feature type="region of interest" description="Disordered" evidence="1">
    <location>
        <begin position="697"/>
        <end position="734"/>
    </location>
</feature>
<gene>
    <name evidence="2" type="ORF">MN116_002886</name>
</gene>
<feature type="region of interest" description="Disordered" evidence="1">
    <location>
        <begin position="473"/>
        <end position="495"/>
    </location>
</feature>
<comment type="caution">
    <text evidence="2">The sequence shown here is derived from an EMBL/GenBank/DDBJ whole genome shotgun (WGS) entry which is preliminary data.</text>
</comment>
<evidence type="ECO:0000313" key="3">
    <source>
        <dbReference type="Proteomes" id="UP001292079"/>
    </source>
</evidence>
<reference evidence="2" key="1">
    <citation type="submission" date="2022-04" db="EMBL/GenBank/DDBJ databases">
        <authorList>
            <person name="Xu L."/>
            <person name="Lv Z."/>
        </authorList>
    </citation>
    <scope>NUCLEOTIDE SEQUENCE</scope>
    <source>
        <strain evidence="2">LV_2022a</strain>
    </source>
</reference>
<sequence>NHRTNISLELEAISQLDTSGNSFVSSTEDQLHAYHKVLEHWLLNATIHTFSKFSLSNKSLGLFTRIIGLPTSLACAFSYYIPESLKTLSTDGKLDQVCLDHYLSVFSVLETSALDVDSLCYQFQHNLFKDDSENVKRILNLIQRFYEADKSLFNSNSSLFTSITHLLNQYNKRPPNERVGFKQPEDLCLVINIYQLICNLTGDIPSASSSICRPSSTVVSSCIGASVTTTTFTTIASPIQSDIVQSNYNSRVQNGVLHNLVRTSGVVAKPARPPHPSNQPIPVVNQCTVDQLVSSSINSVNHPEMNNDSCRTTTIASSSSSIKPDEDIHSTDLNKLIPVNNPLIANSNNDTPIMSNAITSDGTNDLLTDIARVASNRSCSTPCKVIADNEDTKLLQQQTSNLSNVGHYYLNKCTKPIVESTADNMLANPPTTEISTTSDTIIDATANDDTQPFTRNSLYVTFNKRPTPCLSSKLPSIGSLSQPNNPLKRLGNKTPRVNSVTNINLSQVTLPSLRSEFENRKRSMSTVSHADVAQISKIDTNPPLGTTTWKDSGAARFHAHRVADVNNTADNGIPSNSTKYGQETNIPGRTAALRLSLDQRRRAIEMSRQRQRIANTKATAERNNAAFVKLLQKQFHQRQSVPSEESKSPNGILSETETSSLPLPIKSKQLQKCDRSCVNSECVHFTTDKGKITVSGSNIDHGTDLDEDFSMNSSSTIPNISEPLQESTVVLETR</sequence>
<proteinExistence type="predicted"/>
<name>A0AAE1ZGC0_SCHME</name>
<dbReference type="AlphaFoldDB" id="A0AAE1ZGC0"/>
<organism evidence="2 3">
    <name type="scientific">Schistosoma mekongi</name>
    <name type="common">Parasitic worm</name>
    <dbReference type="NCBI Taxonomy" id="38744"/>
    <lineage>
        <taxon>Eukaryota</taxon>
        <taxon>Metazoa</taxon>
        <taxon>Spiralia</taxon>
        <taxon>Lophotrochozoa</taxon>
        <taxon>Platyhelminthes</taxon>
        <taxon>Trematoda</taxon>
        <taxon>Digenea</taxon>
        <taxon>Strigeidida</taxon>
        <taxon>Schistosomatoidea</taxon>
        <taxon>Schistosomatidae</taxon>
        <taxon>Schistosoma</taxon>
    </lineage>
</organism>
<keyword evidence="3" id="KW-1185">Reference proteome</keyword>
<feature type="compositionally biased region" description="Polar residues" evidence="1">
    <location>
        <begin position="637"/>
        <end position="660"/>
    </location>
</feature>
<accession>A0AAE1ZGC0</accession>